<dbReference type="EMBL" id="RBKU01000001">
    <property type="protein sequence ID" value="RKR80596.1"/>
    <property type="molecule type" value="Genomic_DNA"/>
</dbReference>
<accession>A0A495IV12</accession>
<comment type="caution">
    <text evidence="1">The sequence shown here is derived from an EMBL/GenBank/DDBJ whole genome shotgun (WGS) entry which is preliminary data.</text>
</comment>
<name>A0A495IV12_9SPHI</name>
<organism evidence="1 2">
    <name type="scientific">Mucilaginibacter gracilis</name>
    <dbReference type="NCBI Taxonomy" id="423350"/>
    <lineage>
        <taxon>Bacteria</taxon>
        <taxon>Pseudomonadati</taxon>
        <taxon>Bacteroidota</taxon>
        <taxon>Sphingobacteriia</taxon>
        <taxon>Sphingobacteriales</taxon>
        <taxon>Sphingobacteriaceae</taxon>
        <taxon>Mucilaginibacter</taxon>
    </lineage>
</organism>
<protein>
    <submittedName>
        <fullName evidence="1">Uncharacterized protein</fullName>
    </submittedName>
</protein>
<reference evidence="1 2" key="1">
    <citation type="submission" date="2018-10" db="EMBL/GenBank/DDBJ databases">
        <title>Genomic Encyclopedia of Archaeal and Bacterial Type Strains, Phase II (KMG-II): from individual species to whole genera.</title>
        <authorList>
            <person name="Goeker M."/>
        </authorList>
    </citation>
    <scope>NUCLEOTIDE SEQUENCE [LARGE SCALE GENOMIC DNA]</scope>
    <source>
        <strain evidence="1 2">DSM 18602</strain>
    </source>
</reference>
<dbReference type="RefSeq" id="WP_121196388.1">
    <property type="nucleotide sequence ID" value="NZ_RBKU01000001.1"/>
</dbReference>
<dbReference type="OrthoDB" id="8536512at2"/>
<gene>
    <name evidence="1" type="ORF">BDD43_0720</name>
</gene>
<evidence type="ECO:0000313" key="1">
    <source>
        <dbReference type="EMBL" id="RKR80596.1"/>
    </source>
</evidence>
<proteinExistence type="predicted"/>
<sequence>MNTITVNQNNSCHRKRKPAQLPYYRVQYDIPLGDTPSVRTCLESSGLWELVTGPLREVYYYKVYENQKRKNFCAIGWPNENGGWEIRHPRYTGCIGPKGMTFIAGKPDRLLVFTDLTDYLCWKYDHKNDFPSLLILNHPEFLPAARKRAAQFASVTVGFDRIPQNLFTNGV</sequence>
<keyword evidence="2" id="KW-1185">Reference proteome</keyword>
<dbReference type="AlphaFoldDB" id="A0A495IV12"/>
<evidence type="ECO:0000313" key="2">
    <source>
        <dbReference type="Proteomes" id="UP000268007"/>
    </source>
</evidence>
<dbReference type="Proteomes" id="UP000268007">
    <property type="component" value="Unassembled WGS sequence"/>
</dbReference>